<evidence type="ECO:0000259" key="3">
    <source>
        <dbReference type="Pfam" id="PF01425"/>
    </source>
</evidence>
<dbReference type="InterPro" id="IPR020556">
    <property type="entry name" value="Amidase_CS"/>
</dbReference>
<accession>A0A246K3M4</accession>
<dbReference type="SUPFAM" id="SSF75304">
    <property type="entry name" value="Amidase signature (AS) enzymes"/>
    <property type="match status" value="1"/>
</dbReference>
<gene>
    <name evidence="4" type="ORF">CDQ91_05130</name>
</gene>
<proteinExistence type="inferred from homology"/>
<dbReference type="InterPro" id="IPR036928">
    <property type="entry name" value="AS_sf"/>
</dbReference>
<evidence type="ECO:0000256" key="2">
    <source>
        <dbReference type="SAM" id="MobiDB-lite"/>
    </source>
</evidence>
<feature type="region of interest" description="Disordered" evidence="2">
    <location>
        <begin position="1"/>
        <end position="43"/>
    </location>
</feature>
<dbReference type="InterPro" id="IPR023631">
    <property type="entry name" value="Amidase_dom"/>
</dbReference>
<evidence type="ECO:0000313" key="5">
    <source>
        <dbReference type="Proteomes" id="UP000197097"/>
    </source>
</evidence>
<dbReference type="AlphaFoldDB" id="A0A246K3M4"/>
<dbReference type="InterPro" id="IPR000120">
    <property type="entry name" value="Amidase"/>
</dbReference>
<protein>
    <submittedName>
        <fullName evidence="4">6-aminohexanoate hydrolase</fullName>
    </submittedName>
</protein>
<dbReference type="PROSITE" id="PS51318">
    <property type="entry name" value="TAT"/>
    <property type="match status" value="1"/>
</dbReference>
<dbReference type="Proteomes" id="UP000197097">
    <property type="component" value="Unassembled WGS sequence"/>
</dbReference>
<name>A0A246K3M4_9SPHN</name>
<dbReference type="InterPro" id="IPR006311">
    <property type="entry name" value="TAT_signal"/>
</dbReference>
<evidence type="ECO:0000313" key="4">
    <source>
        <dbReference type="EMBL" id="OWR00157.1"/>
    </source>
</evidence>
<feature type="compositionally biased region" description="Basic residues" evidence="2">
    <location>
        <begin position="24"/>
        <end position="33"/>
    </location>
</feature>
<dbReference type="PANTHER" id="PTHR11895:SF7">
    <property type="entry name" value="GLUTAMYL-TRNA(GLN) AMIDOTRANSFERASE SUBUNIT A, MITOCHONDRIAL"/>
    <property type="match status" value="1"/>
</dbReference>
<organism evidence="4 5">
    <name type="scientific">Sphingopyxis witflariensis</name>
    <dbReference type="NCBI Taxonomy" id="173675"/>
    <lineage>
        <taxon>Bacteria</taxon>
        <taxon>Pseudomonadati</taxon>
        <taxon>Pseudomonadota</taxon>
        <taxon>Alphaproteobacteria</taxon>
        <taxon>Sphingomonadales</taxon>
        <taxon>Sphingomonadaceae</taxon>
        <taxon>Sphingopyxis</taxon>
    </lineage>
</organism>
<dbReference type="Pfam" id="PF01425">
    <property type="entry name" value="Amidase"/>
    <property type="match status" value="1"/>
</dbReference>
<reference evidence="4 5" key="1">
    <citation type="journal article" date="2002" name="Int. J. Syst. Evol. Microbiol.">
        <title>Sphingopyxis witflariensis sp. nov., isolated from activated sludge.</title>
        <authorList>
            <person name="Kampfer P."/>
            <person name="Witzenberger R."/>
            <person name="Denner E.B."/>
            <person name="Busse H.J."/>
            <person name="Neef A."/>
        </authorList>
    </citation>
    <scope>NUCLEOTIDE SEQUENCE [LARGE SCALE GENOMIC DNA]</scope>
    <source>
        <strain evidence="4 5">DSM 14551</strain>
    </source>
</reference>
<dbReference type="Gene3D" id="3.90.1300.10">
    <property type="entry name" value="Amidase signature (AS) domain"/>
    <property type="match status" value="1"/>
</dbReference>
<comment type="caution">
    <text evidence="4">The sequence shown here is derived from an EMBL/GenBank/DDBJ whole genome shotgun (WGS) entry which is preliminary data.</text>
</comment>
<dbReference type="EMBL" id="NISJ01000002">
    <property type="protein sequence ID" value="OWR00157.1"/>
    <property type="molecule type" value="Genomic_DNA"/>
</dbReference>
<dbReference type="PANTHER" id="PTHR11895">
    <property type="entry name" value="TRANSAMIDASE"/>
    <property type="match status" value="1"/>
</dbReference>
<keyword evidence="4" id="KW-0378">Hydrolase</keyword>
<keyword evidence="5" id="KW-1185">Reference proteome</keyword>
<dbReference type="GO" id="GO:0016787">
    <property type="term" value="F:hydrolase activity"/>
    <property type="evidence" value="ECO:0007669"/>
    <property type="project" value="UniProtKB-KW"/>
</dbReference>
<comment type="similarity">
    <text evidence="1">Belongs to the amidase family.</text>
</comment>
<feature type="domain" description="Amidase" evidence="3">
    <location>
        <begin position="101"/>
        <end position="518"/>
    </location>
</feature>
<dbReference type="PROSITE" id="PS00571">
    <property type="entry name" value="AMIDASES"/>
    <property type="match status" value="1"/>
</dbReference>
<evidence type="ECO:0000256" key="1">
    <source>
        <dbReference type="ARBA" id="ARBA00009199"/>
    </source>
</evidence>
<sequence length="543" mass="58123">MGVPRHHRDTLARDQAKPQNACRTRPKGNRMTRKPGWLSPSGAAPARRNFMKVAGMLSVATLLPAAALARTEPAPAGTALGEMDATELAAAIKARKISPLEAVDAAIARAQAVQPHINCISEELFDHARRRAAAVDLSTPFAGVPYLIKDEADIVGKAKHFGSRLDKVMPIAKRNDLLVERCVQIGLNPFGRTTMSEFGILPTTETLAYGVTRNPWNLDHVPGGSSGGAAAAVAAGIVPKAHGSDGAGSLRIPASNCGLVGLKTSRDRIVGGSFLGQPFCLSRTVRDTANQLALVETRGGSVVYPPIGQVTDPVKQRLRIGVITNGLSGNRPSPEVQNSITSTVKLLEALGHKVEEARWPFDGRQFVEDFMLAYMAKAKNTRARMTKGGPAPDPAILKGLIESVSFDVGTLGSDFSDEQVAEAYVRMAISSSAYFHLFDTMDVLVTPVLLTPPAKIGEINGSIPFPVLLMRLNHYADYTMLQNASGGPAISLPLHWTKDGLPVGVQFASPMGGERVLLELAFELEKAQPWAQRRPPLWAPSRV</sequence>